<dbReference type="Pfam" id="PF14070">
    <property type="entry name" value="YjfB_motility"/>
    <property type="match status" value="1"/>
</dbReference>
<protein>
    <recommendedName>
        <fullName evidence="3">Motility protein</fullName>
    </recommendedName>
</protein>
<evidence type="ECO:0008006" key="3">
    <source>
        <dbReference type="Google" id="ProtNLM"/>
    </source>
</evidence>
<dbReference type="AlphaFoldDB" id="A0A0A6PSZ6"/>
<dbReference type="EMBL" id="LRDH01000107">
    <property type="protein sequence ID" value="PPV14675.1"/>
    <property type="molecule type" value="Genomic_DNA"/>
</dbReference>
<dbReference type="Proteomes" id="UP000238081">
    <property type="component" value="Unassembled WGS sequence"/>
</dbReference>
<evidence type="ECO:0000313" key="2">
    <source>
        <dbReference type="Proteomes" id="UP000238081"/>
    </source>
</evidence>
<evidence type="ECO:0000313" key="1">
    <source>
        <dbReference type="EMBL" id="PPV14675.1"/>
    </source>
</evidence>
<proteinExistence type="predicted"/>
<dbReference type="RefSeq" id="WP_043663236.1">
    <property type="nucleotide sequence ID" value="NZ_JSEG01000006.1"/>
</dbReference>
<organism evidence="1 2">
    <name type="scientific">Clostridium butyricum</name>
    <dbReference type="NCBI Taxonomy" id="1492"/>
    <lineage>
        <taxon>Bacteria</taxon>
        <taxon>Bacillati</taxon>
        <taxon>Bacillota</taxon>
        <taxon>Clostridia</taxon>
        <taxon>Eubacteriales</taxon>
        <taxon>Clostridiaceae</taxon>
        <taxon>Clostridium</taxon>
    </lineage>
</organism>
<reference evidence="1 2" key="1">
    <citation type="submission" date="2016-01" db="EMBL/GenBank/DDBJ databases">
        <title>Characterization of the Clostridium difficile lineages that are prevalent in Hong Kong and China.</title>
        <authorList>
            <person name="Kwok J.S.-L."/>
            <person name="Lam W.-Y."/>
            <person name="Ip M."/>
            <person name="Chan T.-F."/>
            <person name="Hawkey P.M."/>
            <person name="Tsui S.K.-W."/>
        </authorList>
    </citation>
    <scope>NUCLEOTIDE SEQUENCE [LARGE SCALE GENOMIC DNA]</scope>
    <source>
        <strain evidence="1 2">300064</strain>
    </source>
</reference>
<gene>
    <name evidence="1" type="ORF">AWN73_02895</name>
</gene>
<accession>A0A0A6PSZ6</accession>
<sequence>MDIATLSITMHKSTIQNQVQMSLLRMTMDNSSVINENMTEMIDDMAIDTNVGVNLDASV</sequence>
<name>A0A0A6PSZ6_CLOBU</name>
<comment type="caution">
    <text evidence="1">The sequence shown here is derived from an EMBL/GenBank/DDBJ whole genome shotgun (WGS) entry which is preliminary data.</text>
</comment>
<dbReference type="InterPro" id="IPR025906">
    <property type="entry name" value="YjfB_motility"/>
</dbReference>